<keyword evidence="10" id="KW-1133">Transmembrane helix</keyword>
<evidence type="ECO:0000256" key="1">
    <source>
        <dbReference type="ARBA" id="ARBA00005272"/>
    </source>
</evidence>
<evidence type="ECO:0000256" key="10">
    <source>
        <dbReference type="SAM" id="Phobius"/>
    </source>
</evidence>
<evidence type="ECO:0000256" key="5">
    <source>
        <dbReference type="ARBA" id="ARBA00022946"/>
    </source>
</evidence>
<protein>
    <recommendedName>
        <fullName evidence="2">NADH:ubiquinone reductase (non-electrogenic)</fullName>
        <ecNumber evidence="2">1.6.5.9</ecNumber>
    </recommendedName>
</protein>
<evidence type="ECO:0000256" key="7">
    <source>
        <dbReference type="ARBA" id="ARBA00023027"/>
    </source>
</evidence>
<dbReference type="EMBL" id="CP119946">
    <property type="protein sequence ID" value="WFD00016.1"/>
    <property type="molecule type" value="Genomic_DNA"/>
</dbReference>
<keyword evidence="3" id="KW-0285">Flavoprotein</keyword>
<evidence type="ECO:0000259" key="12">
    <source>
        <dbReference type="Pfam" id="PF22366"/>
    </source>
</evidence>
<dbReference type="AlphaFoldDB" id="A0AAJ6CI87"/>
<dbReference type="Pfam" id="PF22366">
    <property type="entry name" value="NDH2_C"/>
    <property type="match status" value="1"/>
</dbReference>
<feature type="domain" description="External alternative NADH-ubiquinone oxidoreductase-like C-terminal" evidence="12">
    <location>
        <begin position="394"/>
        <end position="446"/>
    </location>
</feature>
<dbReference type="EC" id="1.6.5.9" evidence="2"/>
<dbReference type="Gene3D" id="3.50.50.100">
    <property type="match status" value="1"/>
</dbReference>
<dbReference type="Proteomes" id="UP001219567">
    <property type="component" value="Chromosome 4"/>
</dbReference>
<keyword evidence="10" id="KW-0812">Transmembrane</keyword>
<dbReference type="PRINTS" id="PR00411">
    <property type="entry name" value="PNDRDTASEI"/>
</dbReference>
<feature type="transmembrane region" description="Helical" evidence="10">
    <location>
        <begin position="416"/>
        <end position="433"/>
    </location>
</feature>
<evidence type="ECO:0000256" key="4">
    <source>
        <dbReference type="ARBA" id="ARBA00022827"/>
    </source>
</evidence>
<evidence type="ECO:0000259" key="11">
    <source>
        <dbReference type="Pfam" id="PF07992"/>
    </source>
</evidence>
<dbReference type="GO" id="GO:0005739">
    <property type="term" value="C:mitochondrion"/>
    <property type="evidence" value="ECO:0007669"/>
    <property type="project" value="UniProtKB-ARBA"/>
</dbReference>
<name>A0AAJ6CI87_9BASI</name>
<feature type="domain" description="FAD/NAD(P)-binding" evidence="11">
    <location>
        <begin position="50"/>
        <end position="368"/>
    </location>
</feature>
<dbReference type="PANTHER" id="PTHR43706:SF47">
    <property type="entry name" value="EXTERNAL NADH-UBIQUINONE OXIDOREDUCTASE 1, MITOCHONDRIAL-RELATED"/>
    <property type="match status" value="1"/>
</dbReference>
<dbReference type="InterPro" id="IPR045024">
    <property type="entry name" value="NDH-2"/>
</dbReference>
<gene>
    <name evidence="13" type="ORF">MYAM1_002762</name>
</gene>
<dbReference type="PRINTS" id="PR00368">
    <property type="entry name" value="FADPNR"/>
</dbReference>
<evidence type="ECO:0000256" key="9">
    <source>
        <dbReference type="ARBA" id="ARBA00049010"/>
    </source>
</evidence>
<evidence type="ECO:0000256" key="8">
    <source>
        <dbReference type="ARBA" id="ARBA00047599"/>
    </source>
</evidence>
<keyword evidence="7" id="KW-0520">NAD</keyword>
<keyword evidence="14" id="KW-1185">Reference proteome</keyword>
<proteinExistence type="inferred from homology"/>
<sequence length="483" mass="53716">MTRNLLVYSGARASLAVKGSSIANRRKGSMLANYSQVAQTNRTEPARLHKVVVVGAGFGGVMAVNALKGAPVEITVLDRSNSHVFQPLLYQVGSCALPANDIAWPIRQIFAKRPEVTTLMGEVCKVDRHKQEVFMKDDPYPVPYDTLILASGARDSYFGNDHWEKYAPGLKTLQDATTIRRRLLLAFELAEREEDPERRKSLLTFAMVGGGPTGVELAGQIAQMAHSTLPKEFRNIDTKKARVVLIEAGPRLLSAFPEDLSMYAKHALEDLGVEVWLEKAVSDITADNIQAGDQVLDCKTIFWAAGVQASPAHEWIGAKANRTGCIKVKKDLSVAGYENIFAIGDTAEVMQADGSRVPGIAPAAKQMGTYVGRKIRKRIDGRDDEKPFRYVDMGSLATIGKRKAVIRYKALEMKGALAWWLWGIAHIYFLINIRSRMSVGLNWLYNFTRNMRGSRIITQDAVEEYSASRRDSRVREEHCMKKE</sequence>
<keyword evidence="10" id="KW-0472">Membrane</keyword>
<dbReference type="InterPro" id="IPR036188">
    <property type="entry name" value="FAD/NAD-bd_sf"/>
</dbReference>
<evidence type="ECO:0000256" key="3">
    <source>
        <dbReference type="ARBA" id="ARBA00022630"/>
    </source>
</evidence>
<comment type="catalytic activity">
    <reaction evidence="8">
        <text>a quinone + NADH + H(+) = a quinol + NAD(+)</text>
        <dbReference type="Rhea" id="RHEA:46160"/>
        <dbReference type="ChEBI" id="CHEBI:15378"/>
        <dbReference type="ChEBI" id="CHEBI:24646"/>
        <dbReference type="ChEBI" id="CHEBI:57540"/>
        <dbReference type="ChEBI" id="CHEBI:57945"/>
        <dbReference type="ChEBI" id="CHEBI:132124"/>
        <dbReference type="EC" id="1.6.5.9"/>
    </reaction>
</comment>
<dbReference type="SUPFAM" id="SSF51905">
    <property type="entry name" value="FAD/NAD(P)-binding domain"/>
    <property type="match status" value="2"/>
</dbReference>
<dbReference type="Pfam" id="PF07992">
    <property type="entry name" value="Pyr_redox_2"/>
    <property type="match status" value="1"/>
</dbReference>
<keyword evidence="4" id="KW-0274">FAD</keyword>
<comment type="catalytic activity">
    <reaction evidence="9">
        <text>a ubiquinone + NADH + H(+) = a ubiquinol + NAD(+)</text>
        <dbReference type="Rhea" id="RHEA:23152"/>
        <dbReference type="Rhea" id="RHEA-COMP:9565"/>
        <dbReference type="Rhea" id="RHEA-COMP:9566"/>
        <dbReference type="ChEBI" id="CHEBI:15378"/>
        <dbReference type="ChEBI" id="CHEBI:16389"/>
        <dbReference type="ChEBI" id="CHEBI:17976"/>
        <dbReference type="ChEBI" id="CHEBI:57540"/>
        <dbReference type="ChEBI" id="CHEBI:57945"/>
    </reaction>
</comment>
<evidence type="ECO:0000256" key="2">
    <source>
        <dbReference type="ARBA" id="ARBA00012637"/>
    </source>
</evidence>
<evidence type="ECO:0000256" key="6">
    <source>
        <dbReference type="ARBA" id="ARBA00023002"/>
    </source>
</evidence>
<dbReference type="PANTHER" id="PTHR43706">
    <property type="entry name" value="NADH DEHYDROGENASE"/>
    <property type="match status" value="1"/>
</dbReference>
<dbReference type="GO" id="GO:0050136">
    <property type="term" value="F:NADH dehydrogenase (quinone) (non-electrogenic) activity"/>
    <property type="evidence" value="ECO:0007669"/>
    <property type="project" value="UniProtKB-EC"/>
</dbReference>
<keyword evidence="6" id="KW-0560">Oxidoreductase</keyword>
<keyword evidence="5" id="KW-0809">Transit peptide</keyword>
<organism evidence="13 14">
    <name type="scientific">Malassezia yamatoensis</name>
    <dbReference type="NCBI Taxonomy" id="253288"/>
    <lineage>
        <taxon>Eukaryota</taxon>
        <taxon>Fungi</taxon>
        <taxon>Dikarya</taxon>
        <taxon>Basidiomycota</taxon>
        <taxon>Ustilaginomycotina</taxon>
        <taxon>Malasseziomycetes</taxon>
        <taxon>Malasseziales</taxon>
        <taxon>Malasseziaceae</taxon>
        <taxon>Malassezia</taxon>
    </lineage>
</organism>
<evidence type="ECO:0000313" key="14">
    <source>
        <dbReference type="Proteomes" id="UP001219567"/>
    </source>
</evidence>
<comment type="similarity">
    <text evidence="1">Belongs to the NADH dehydrogenase family.</text>
</comment>
<evidence type="ECO:0000313" key="13">
    <source>
        <dbReference type="EMBL" id="WFD00016.1"/>
    </source>
</evidence>
<accession>A0AAJ6CI87</accession>
<dbReference type="InterPro" id="IPR023753">
    <property type="entry name" value="FAD/NAD-binding_dom"/>
</dbReference>
<dbReference type="InterPro" id="IPR054585">
    <property type="entry name" value="NDH2-like_C"/>
</dbReference>
<reference evidence="13 14" key="1">
    <citation type="submission" date="2023-03" db="EMBL/GenBank/DDBJ databases">
        <title>Mating type loci evolution in Malassezia.</title>
        <authorList>
            <person name="Coelho M.A."/>
        </authorList>
    </citation>
    <scope>NUCLEOTIDE SEQUENCE [LARGE SCALE GENOMIC DNA]</scope>
    <source>
        <strain evidence="13 14">CBS 9725</strain>
    </source>
</reference>